<name>A0A652KQE1_9ACTN</name>
<reference evidence="2" key="1">
    <citation type="submission" date="2018-10" db="EMBL/GenBank/DDBJ databases">
        <authorList>
            <person name="Hariharan J."/>
            <person name="Choudoir M.J."/>
            <person name="Diebold P."/>
            <person name="Panke-Buisse K."/>
            <person name="Campbell A.N."/>
            <person name="Buckley D.H."/>
        </authorList>
    </citation>
    <scope>NUCLEOTIDE SEQUENCE</scope>
    <source>
        <strain evidence="2">Gb1</strain>
    </source>
</reference>
<evidence type="ECO:0000256" key="1">
    <source>
        <dbReference type="SAM" id="MobiDB-lite"/>
    </source>
</evidence>
<feature type="compositionally biased region" description="Basic and acidic residues" evidence="1">
    <location>
        <begin position="16"/>
        <end position="27"/>
    </location>
</feature>
<feature type="non-terminal residue" evidence="2">
    <location>
        <position position="45"/>
    </location>
</feature>
<gene>
    <name evidence="2" type="ORF">EAO74_25905</name>
</gene>
<evidence type="ECO:0000313" key="2">
    <source>
        <dbReference type="EMBL" id="TXS25827.1"/>
    </source>
</evidence>
<comment type="caution">
    <text evidence="2">The sequence shown here is derived from an EMBL/GenBank/DDBJ whole genome shotgun (WGS) entry which is preliminary data.</text>
</comment>
<accession>A0A652KQE1</accession>
<protein>
    <submittedName>
        <fullName evidence="2">Peptidase S41</fullName>
    </submittedName>
</protein>
<proteinExistence type="predicted"/>
<dbReference type="EMBL" id="RDBM01000037">
    <property type="protein sequence ID" value="TXS25827.1"/>
    <property type="molecule type" value="Genomic_DNA"/>
</dbReference>
<feature type="region of interest" description="Disordered" evidence="1">
    <location>
        <begin position="13"/>
        <end position="45"/>
    </location>
</feature>
<organism evidence="2">
    <name type="scientific">Streptomyces sp. gb1(2016)</name>
    <dbReference type="NCBI Taxonomy" id="1828321"/>
    <lineage>
        <taxon>Bacteria</taxon>
        <taxon>Bacillati</taxon>
        <taxon>Actinomycetota</taxon>
        <taxon>Actinomycetes</taxon>
        <taxon>Kitasatosporales</taxon>
        <taxon>Streptomycetaceae</taxon>
        <taxon>Streptomyces</taxon>
    </lineage>
</organism>
<sequence>MFASVLATAAATGSLPREDGESTEIKTRAVSSTVGSVDREEIADA</sequence>
<dbReference type="AlphaFoldDB" id="A0A652KQE1"/>